<evidence type="ECO:0000313" key="1">
    <source>
        <dbReference type="EMBL" id="CAG8476376.1"/>
    </source>
</evidence>
<protein>
    <submittedName>
        <fullName evidence="1">10312_t:CDS:1</fullName>
    </submittedName>
</protein>
<dbReference type="AlphaFoldDB" id="A0A9N8W3X9"/>
<dbReference type="EMBL" id="CAJVPZ010000798">
    <property type="protein sequence ID" value="CAG8476376.1"/>
    <property type="molecule type" value="Genomic_DNA"/>
</dbReference>
<sequence>MRENCQNCGANGYEYKSTTPGANFDNYILYEIVNTETKETKEVCDNCKEKLGVTEEEEKLEAVGENKRAAETYLEAKKKYETKRSELPFRNDLNEEGKRIKDHKYQNLIRKA</sequence>
<proteinExistence type="predicted"/>
<dbReference type="Proteomes" id="UP000789396">
    <property type="component" value="Unassembled WGS sequence"/>
</dbReference>
<evidence type="ECO:0000313" key="2">
    <source>
        <dbReference type="Proteomes" id="UP000789396"/>
    </source>
</evidence>
<keyword evidence="2" id="KW-1185">Reference proteome</keyword>
<gene>
    <name evidence="1" type="ORF">RFULGI_LOCUS1339</name>
</gene>
<comment type="caution">
    <text evidence="1">The sequence shown here is derived from an EMBL/GenBank/DDBJ whole genome shotgun (WGS) entry which is preliminary data.</text>
</comment>
<reference evidence="1" key="1">
    <citation type="submission" date="2021-06" db="EMBL/GenBank/DDBJ databases">
        <authorList>
            <person name="Kallberg Y."/>
            <person name="Tangrot J."/>
            <person name="Rosling A."/>
        </authorList>
    </citation>
    <scope>NUCLEOTIDE SEQUENCE</scope>
    <source>
        <strain evidence="1">IN212</strain>
    </source>
</reference>
<name>A0A9N8W3X9_9GLOM</name>
<organism evidence="1 2">
    <name type="scientific">Racocetra fulgida</name>
    <dbReference type="NCBI Taxonomy" id="60492"/>
    <lineage>
        <taxon>Eukaryota</taxon>
        <taxon>Fungi</taxon>
        <taxon>Fungi incertae sedis</taxon>
        <taxon>Mucoromycota</taxon>
        <taxon>Glomeromycotina</taxon>
        <taxon>Glomeromycetes</taxon>
        <taxon>Diversisporales</taxon>
        <taxon>Gigasporaceae</taxon>
        <taxon>Racocetra</taxon>
    </lineage>
</organism>
<accession>A0A9N8W3X9</accession>